<dbReference type="HOGENOM" id="CLU_093136_1_2_7"/>
<dbReference type="Proteomes" id="UP000006695">
    <property type="component" value="Chromosome"/>
</dbReference>
<gene>
    <name evidence="1" type="ordered locus">Gura_1551</name>
</gene>
<dbReference type="InterPro" id="IPR025293">
    <property type="entry name" value="YfiR/HmsC-like"/>
</dbReference>
<accession>A5GE94</accession>
<dbReference type="OrthoDB" id="9803365at2"/>
<dbReference type="Pfam" id="PF13689">
    <property type="entry name" value="DUF4154"/>
    <property type="match status" value="1"/>
</dbReference>
<evidence type="ECO:0008006" key="3">
    <source>
        <dbReference type="Google" id="ProtNLM"/>
    </source>
</evidence>
<protein>
    <recommendedName>
        <fullName evidence="3">YfiR family protein</fullName>
    </recommendedName>
</protein>
<evidence type="ECO:0000313" key="1">
    <source>
        <dbReference type="EMBL" id="ABQ25749.1"/>
    </source>
</evidence>
<keyword evidence="2" id="KW-1185">Reference proteome</keyword>
<reference evidence="1 2" key="1">
    <citation type="submission" date="2007-05" db="EMBL/GenBank/DDBJ databases">
        <title>Complete sequence of Geobacter uraniireducens Rf4.</title>
        <authorList>
            <consortium name="US DOE Joint Genome Institute"/>
            <person name="Copeland A."/>
            <person name="Lucas S."/>
            <person name="Lapidus A."/>
            <person name="Barry K."/>
            <person name="Detter J.C."/>
            <person name="Glavina del Rio T."/>
            <person name="Hammon N."/>
            <person name="Israni S."/>
            <person name="Dalin E."/>
            <person name="Tice H."/>
            <person name="Pitluck S."/>
            <person name="Chertkov O."/>
            <person name="Brettin T."/>
            <person name="Bruce D."/>
            <person name="Han C."/>
            <person name="Schmutz J."/>
            <person name="Larimer F."/>
            <person name="Land M."/>
            <person name="Hauser L."/>
            <person name="Kyrpides N."/>
            <person name="Mikhailova N."/>
            <person name="Shelobolina E."/>
            <person name="Aklujkar M."/>
            <person name="Lovley D."/>
            <person name="Richardson P."/>
        </authorList>
    </citation>
    <scope>NUCLEOTIDE SEQUENCE [LARGE SCALE GENOMIC DNA]</scope>
    <source>
        <strain evidence="1 2">Rf4</strain>
    </source>
</reference>
<dbReference type="AlphaFoldDB" id="A5GE94"/>
<dbReference type="EMBL" id="CP000698">
    <property type="protein sequence ID" value="ABQ25749.1"/>
    <property type="molecule type" value="Genomic_DNA"/>
</dbReference>
<organism evidence="1 2">
    <name type="scientific">Geotalea uraniireducens (strain Rf4)</name>
    <name type="common">Geobacter uraniireducens</name>
    <dbReference type="NCBI Taxonomy" id="351605"/>
    <lineage>
        <taxon>Bacteria</taxon>
        <taxon>Pseudomonadati</taxon>
        <taxon>Thermodesulfobacteriota</taxon>
        <taxon>Desulfuromonadia</taxon>
        <taxon>Geobacterales</taxon>
        <taxon>Geobacteraceae</taxon>
        <taxon>Geotalea</taxon>
    </lineage>
</organism>
<dbReference type="STRING" id="351605.Gura_1551"/>
<evidence type="ECO:0000313" key="2">
    <source>
        <dbReference type="Proteomes" id="UP000006695"/>
    </source>
</evidence>
<name>A5GE94_GEOUR</name>
<sequence>MIDLAQIVRGAVNSVPPCGRVRTRARLLPWAGRWAGLIGLLFFLHLPGSAAGQELVTRDPIKVKAAFLRNFAHYVTWPTNAFADDRSPWSIGILGSDPFGEVLEKTFKSRTEQGRPFEIFRADTLDKLPSCQIVFVAYKDSAKRRTALTQLKNRPVLTVGDAPEFLQEGGIIRFQVGDRVEMSINLDQARSVSLKIQTKMLEVSHEVLENGAVHKRR</sequence>
<proteinExistence type="predicted"/>
<dbReference type="KEGG" id="gur:Gura_1551"/>